<dbReference type="GeneID" id="117661569"/>
<dbReference type="InterPro" id="IPR012919">
    <property type="entry name" value="SUN_dom"/>
</dbReference>
<feature type="region of interest" description="Disordered" evidence="6">
    <location>
        <begin position="1"/>
        <end position="57"/>
    </location>
</feature>
<keyword evidence="4 7" id="KW-0472">Membrane</keyword>
<feature type="transmembrane region" description="Helical" evidence="7">
    <location>
        <begin position="158"/>
        <end position="176"/>
    </location>
</feature>
<dbReference type="RefSeq" id="XP_034266455.1">
    <property type="nucleotide sequence ID" value="XM_034410564.2"/>
</dbReference>
<dbReference type="PANTHER" id="PTHR12911:SF24">
    <property type="entry name" value="SUN DOMAIN-CONTAINING PROTEIN 3"/>
    <property type="match status" value="1"/>
</dbReference>
<evidence type="ECO:0000256" key="1">
    <source>
        <dbReference type="ARBA" id="ARBA00022692"/>
    </source>
</evidence>
<dbReference type="FunFam" id="2.60.120.260:FF:000009">
    <property type="entry name" value="SUN domain-containing protein 1 isoform X1"/>
    <property type="match status" value="1"/>
</dbReference>
<dbReference type="InterPro" id="IPR045119">
    <property type="entry name" value="SUN1-5"/>
</dbReference>
<gene>
    <name evidence="10" type="primary">LOC117661569</name>
</gene>
<organism evidence="9 10">
    <name type="scientific">Pantherophis guttatus</name>
    <name type="common">Corn snake</name>
    <name type="synonym">Elaphe guttata</name>
    <dbReference type="NCBI Taxonomy" id="94885"/>
    <lineage>
        <taxon>Eukaryota</taxon>
        <taxon>Metazoa</taxon>
        <taxon>Chordata</taxon>
        <taxon>Craniata</taxon>
        <taxon>Vertebrata</taxon>
        <taxon>Euteleostomi</taxon>
        <taxon>Lepidosauria</taxon>
        <taxon>Squamata</taxon>
        <taxon>Bifurcata</taxon>
        <taxon>Unidentata</taxon>
        <taxon>Episquamata</taxon>
        <taxon>Toxicofera</taxon>
        <taxon>Serpentes</taxon>
        <taxon>Colubroidea</taxon>
        <taxon>Colubridae</taxon>
        <taxon>Colubrinae</taxon>
        <taxon>Pantherophis</taxon>
    </lineage>
</organism>
<name>A0A6P9BEN2_PANGU</name>
<evidence type="ECO:0000259" key="8">
    <source>
        <dbReference type="PROSITE" id="PS51469"/>
    </source>
</evidence>
<feature type="domain" description="SUN" evidence="8">
    <location>
        <begin position="286"/>
        <end position="444"/>
    </location>
</feature>
<dbReference type="GO" id="GO:0005637">
    <property type="term" value="C:nuclear inner membrane"/>
    <property type="evidence" value="ECO:0007669"/>
    <property type="project" value="UniProtKB-SubCell"/>
</dbReference>
<accession>A0A6P9BEN2</accession>
<dbReference type="GO" id="GO:0043495">
    <property type="term" value="F:protein-membrane adaptor activity"/>
    <property type="evidence" value="ECO:0007669"/>
    <property type="project" value="TreeGrafter"/>
</dbReference>
<keyword evidence="3" id="KW-0175">Coiled coil</keyword>
<dbReference type="InterPro" id="IPR008979">
    <property type="entry name" value="Galactose-bd-like_sf"/>
</dbReference>
<keyword evidence="9" id="KW-1185">Reference proteome</keyword>
<protein>
    <submittedName>
        <fullName evidence="10">SUN domain-containing protein 3-like isoform X2</fullName>
    </submittedName>
</protein>
<dbReference type="PANTHER" id="PTHR12911">
    <property type="entry name" value="SAD1/UNC-84-LIKE PROTEIN-RELATED"/>
    <property type="match status" value="1"/>
</dbReference>
<dbReference type="Pfam" id="PF07738">
    <property type="entry name" value="Sad1_UNC"/>
    <property type="match status" value="1"/>
</dbReference>
<sequence>MSERLRSSGERQRLMVMDGKRSVRRCPAQATPAFQDNPAEQGSNPRATRGSGKTQSNNWYLLNSSGGCPRTSTTSSNQMSSLYDQGEENGRGFTREVIAGESCCSRFSSDSTASSERSMLKTICCIPSLIVYSIICFLRKLLQSCYCARNQNPMANCVRCLTFLIIALSVIYGTVYCVCQYLRLSDGLSSKELTKEYETELNELWKSQHLLEEQFHEIQGLKKDMDDMHSEIGSIRKGILQSTKQILEENDFPGEKKEMLDILNLAFKKIFEDDIQRADWAQKSIGATIDKDRTSKTYDFLHQEYCWFPFISSANPPETILEPDVNPGNCWAFSGSEGQAVIKLPEKVQLTAITVQHISKAIAFSEGITSALKDFLVYGLNDETKEEILLGTFMYNTEKELIQTFQLKNEQEKTFQHVKIKVQSNWGNPEYTCIYRVRVHGRMANINLLGKKVDEIS</sequence>
<evidence type="ECO:0000256" key="3">
    <source>
        <dbReference type="ARBA" id="ARBA00023054"/>
    </source>
</evidence>
<dbReference type="SUPFAM" id="SSF49785">
    <property type="entry name" value="Galactose-binding domain-like"/>
    <property type="match status" value="1"/>
</dbReference>
<keyword evidence="1 7" id="KW-0812">Transmembrane</keyword>
<evidence type="ECO:0000313" key="10">
    <source>
        <dbReference type="RefSeq" id="XP_034266455.1"/>
    </source>
</evidence>
<reference evidence="10" key="1">
    <citation type="submission" date="2025-08" db="UniProtKB">
        <authorList>
            <consortium name="RefSeq"/>
        </authorList>
    </citation>
    <scope>IDENTIFICATION</scope>
    <source>
        <tissue evidence="10">Blood</tissue>
    </source>
</reference>
<dbReference type="AlphaFoldDB" id="A0A6P9BEN2"/>
<feature type="compositionally biased region" description="Basic and acidic residues" evidence="6">
    <location>
        <begin position="1"/>
        <end position="21"/>
    </location>
</feature>
<dbReference type="Proteomes" id="UP001652622">
    <property type="component" value="Unplaced"/>
</dbReference>
<dbReference type="PROSITE" id="PS51469">
    <property type="entry name" value="SUN"/>
    <property type="match status" value="1"/>
</dbReference>
<keyword evidence="2 7" id="KW-1133">Transmembrane helix</keyword>
<feature type="compositionally biased region" description="Polar residues" evidence="6">
    <location>
        <begin position="32"/>
        <end position="57"/>
    </location>
</feature>
<evidence type="ECO:0000256" key="4">
    <source>
        <dbReference type="ARBA" id="ARBA00023136"/>
    </source>
</evidence>
<evidence type="ECO:0000256" key="2">
    <source>
        <dbReference type="ARBA" id="ARBA00022989"/>
    </source>
</evidence>
<dbReference type="Gene3D" id="2.60.120.260">
    <property type="entry name" value="Galactose-binding domain-like"/>
    <property type="match status" value="1"/>
</dbReference>
<proteinExistence type="predicted"/>
<evidence type="ECO:0000256" key="7">
    <source>
        <dbReference type="SAM" id="Phobius"/>
    </source>
</evidence>
<evidence type="ECO:0000256" key="6">
    <source>
        <dbReference type="SAM" id="MobiDB-lite"/>
    </source>
</evidence>
<comment type="subcellular location">
    <subcellularLocation>
        <location evidence="5">Nucleus inner membrane</location>
        <topology evidence="5">Single-pass type II membrane protein</topology>
    </subcellularLocation>
</comment>
<evidence type="ECO:0000256" key="5">
    <source>
        <dbReference type="ARBA" id="ARBA00037816"/>
    </source>
</evidence>
<dbReference type="GO" id="GO:0034993">
    <property type="term" value="C:meiotic nuclear membrane microtubule tethering complex"/>
    <property type="evidence" value="ECO:0007669"/>
    <property type="project" value="TreeGrafter"/>
</dbReference>
<evidence type="ECO:0000313" key="9">
    <source>
        <dbReference type="Proteomes" id="UP001652622"/>
    </source>
</evidence>